<evidence type="ECO:0000256" key="2">
    <source>
        <dbReference type="ARBA" id="ARBA00005351"/>
    </source>
</evidence>
<accession>A0AAV7JAV9</accession>
<proteinExistence type="inferred from homology"/>
<dbReference type="FunFam" id="1.25.40.10:FF:000060">
    <property type="entry name" value="Golgi to ER traffic protein 4 homolog"/>
    <property type="match status" value="1"/>
</dbReference>
<dbReference type="GO" id="GO:0071818">
    <property type="term" value="C:BAT3 complex"/>
    <property type="evidence" value="ECO:0007669"/>
    <property type="project" value="TreeGrafter"/>
</dbReference>
<protein>
    <submittedName>
        <fullName evidence="5">Uncharacterized protein</fullName>
    </submittedName>
</protein>
<evidence type="ECO:0000256" key="1">
    <source>
        <dbReference type="ARBA" id="ARBA00004514"/>
    </source>
</evidence>
<dbReference type="EMBL" id="JAKMXF010000365">
    <property type="protein sequence ID" value="KAI6645857.1"/>
    <property type="molecule type" value="Genomic_DNA"/>
</dbReference>
<comment type="subcellular location">
    <subcellularLocation>
        <location evidence="1">Cytoplasm</location>
        <location evidence="1">Cytosol</location>
    </subcellularLocation>
</comment>
<dbReference type="Pfam" id="PF04190">
    <property type="entry name" value="GET4"/>
    <property type="match status" value="1"/>
</dbReference>
<dbReference type="GO" id="GO:0045048">
    <property type="term" value="P:protein insertion into ER membrane"/>
    <property type="evidence" value="ECO:0007669"/>
    <property type="project" value="InterPro"/>
</dbReference>
<keyword evidence="3" id="KW-0813">Transport</keyword>
<dbReference type="InterPro" id="IPR011990">
    <property type="entry name" value="TPR-like_helical_dom_sf"/>
</dbReference>
<gene>
    <name evidence="5" type="ORF">LOD99_13116</name>
</gene>
<dbReference type="Gene3D" id="1.25.40.10">
    <property type="entry name" value="Tetratricopeptide repeat domain"/>
    <property type="match status" value="1"/>
</dbReference>
<evidence type="ECO:0000256" key="3">
    <source>
        <dbReference type="ARBA" id="ARBA00022448"/>
    </source>
</evidence>
<evidence type="ECO:0000313" key="5">
    <source>
        <dbReference type="EMBL" id="KAI6645857.1"/>
    </source>
</evidence>
<dbReference type="PANTHER" id="PTHR12875">
    <property type="entry name" value="GOLGI TO ER TRAFFIC PROTEIN 4 HOMOLOG"/>
    <property type="match status" value="1"/>
</dbReference>
<name>A0AAV7JAV9_9METZ</name>
<keyword evidence="4" id="KW-0963">Cytoplasm</keyword>
<evidence type="ECO:0000313" key="6">
    <source>
        <dbReference type="Proteomes" id="UP001165289"/>
    </source>
</evidence>
<dbReference type="AlphaFoldDB" id="A0AAV7JAV9"/>
<organism evidence="5 6">
    <name type="scientific">Oopsacas minuta</name>
    <dbReference type="NCBI Taxonomy" id="111878"/>
    <lineage>
        <taxon>Eukaryota</taxon>
        <taxon>Metazoa</taxon>
        <taxon>Porifera</taxon>
        <taxon>Hexactinellida</taxon>
        <taxon>Hexasterophora</taxon>
        <taxon>Lyssacinosida</taxon>
        <taxon>Leucopsacidae</taxon>
        <taxon>Oopsacas</taxon>
    </lineage>
</organism>
<keyword evidence="6" id="KW-1185">Reference proteome</keyword>
<dbReference type="InterPro" id="IPR007317">
    <property type="entry name" value="GET4"/>
</dbReference>
<dbReference type="SUPFAM" id="SSF48452">
    <property type="entry name" value="TPR-like"/>
    <property type="match status" value="1"/>
</dbReference>
<evidence type="ECO:0000256" key="4">
    <source>
        <dbReference type="ARBA" id="ARBA00022490"/>
    </source>
</evidence>
<comment type="similarity">
    <text evidence="2">Belongs to the GET4 family.</text>
</comment>
<dbReference type="Proteomes" id="UP001165289">
    <property type="component" value="Unassembled WGS sequence"/>
</dbReference>
<sequence>MTSKEPSSNQSRIMSRLQRLLNEKSYYEALQLYLTLYARYLTSKGPEEAGDLLFDGIQVFLSLGQLESVEELAIKWAEHLRTHSIPVSEKEIDRVLTITKQFPVSQKEAAPVIKLMRICIKWSQENGERRVGDIALHYELADILWRLQRYSEAKKHFIHGGQPNDFALRVLDLSLKGGYPGETGLFITQTVLCMLGEEGYMIEANEVFRVFVTNHPHLVNAFPYKGYPLLNYTHMILEVLLDESVQQISTIEKCQYLTQQYSTALQADPSVMELINKLNFIQIHPFSGMMQTMPPCSVNQEKTKVEESEGLD</sequence>
<dbReference type="PANTHER" id="PTHR12875:SF0">
    <property type="entry name" value="GOLGI TO ER TRAFFIC PROTEIN 4 HOMOLOG"/>
    <property type="match status" value="1"/>
</dbReference>
<reference evidence="5 6" key="1">
    <citation type="journal article" date="2023" name="BMC Biol.">
        <title>The compact genome of the sponge Oopsacas minuta (Hexactinellida) is lacking key metazoan core genes.</title>
        <authorList>
            <person name="Santini S."/>
            <person name="Schenkelaars Q."/>
            <person name="Jourda C."/>
            <person name="Duchesne M."/>
            <person name="Belahbib H."/>
            <person name="Rocher C."/>
            <person name="Selva M."/>
            <person name="Riesgo A."/>
            <person name="Vervoort M."/>
            <person name="Leys S.P."/>
            <person name="Kodjabachian L."/>
            <person name="Le Bivic A."/>
            <person name="Borchiellini C."/>
            <person name="Claverie J.M."/>
            <person name="Renard E."/>
        </authorList>
    </citation>
    <scope>NUCLEOTIDE SEQUENCE [LARGE SCALE GENOMIC DNA]</scope>
    <source>
        <strain evidence="5">SPO-2</strain>
    </source>
</reference>
<comment type="caution">
    <text evidence="5">The sequence shown here is derived from an EMBL/GenBank/DDBJ whole genome shotgun (WGS) entry which is preliminary data.</text>
</comment>